<evidence type="ECO:0000256" key="1">
    <source>
        <dbReference type="SAM" id="MobiDB-lite"/>
    </source>
</evidence>
<organism evidence="2 3">
    <name type="scientific">Diaporthe ampelina</name>
    <dbReference type="NCBI Taxonomy" id="1214573"/>
    <lineage>
        <taxon>Eukaryota</taxon>
        <taxon>Fungi</taxon>
        <taxon>Dikarya</taxon>
        <taxon>Ascomycota</taxon>
        <taxon>Pezizomycotina</taxon>
        <taxon>Sordariomycetes</taxon>
        <taxon>Sordariomycetidae</taxon>
        <taxon>Diaporthales</taxon>
        <taxon>Diaporthaceae</taxon>
        <taxon>Diaporthe</taxon>
    </lineage>
</organism>
<name>A0A0G2F712_9PEZI</name>
<proteinExistence type="predicted"/>
<reference evidence="2 3" key="1">
    <citation type="submission" date="2015-05" db="EMBL/GenBank/DDBJ databases">
        <title>Distinctive expansion of gene families associated with plant cell wall degradation and secondary metabolism in the genomes of grapevine trunk pathogens.</title>
        <authorList>
            <person name="Lawrence D.P."/>
            <person name="Travadon R."/>
            <person name="Rolshausen P.E."/>
            <person name="Baumgartner K."/>
        </authorList>
    </citation>
    <scope>NUCLEOTIDE SEQUENCE [LARGE SCALE GENOMIC DNA]</scope>
    <source>
        <strain evidence="2">DA912</strain>
    </source>
</reference>
<keyword evidence="3" id="KW-1185">Reference proteome</keyword>
<sequence>MTPEEIQEAMFQQVYYSALEIGNDCPVLPDRHEAYVQKICDALFGPEWHSYTSDEQQDKKNTVQEEYDRMLTAYLPVLRQFSRDTKEILTPDEAAIAKLCGKTSDTSDKPADEEILNGEAGESRDQAARKRMRSMYWVYEQYRPELVQRREEAPDAQCGPLDPKTIPLNEDGKTKTCPQCANKVSYNNISRHYRQTHVRDPRSAIFCPRCPPSDTLYVEWRGGSTIDKHLWAAHKTTLNKKEGKAAKAKTKGEARDKVAQTTTSEVDELEAELAGDVQGDDGIDSVDEEEEYHDTMSDE</sequence>
<accession>A0A0G2F712</accession>
<feature type="compositionally biased region" description="Acidic residues" evidence="1">
    <location>
        <begin position="265"/>
        <end position="292"/>
    </location>
</feature>
<feature type="region of interest" description="Disordered" evidence="1">
    <location>
        <begin position="242"/>
        <end position="299"/>
    </location>
</feature>
<dbReference type="Proteomes" id="UP000034680">
    <property type="component" value="Unassembled WGS sequence"/>
</dbReference>
<dbReference type="EMBL" id="LCUC01000476">
    <property type="protein sequence ID" value="KKY30512.1"/>
    <property type="molecule type" value="Genomic_DNA"/>
</dbReference>
<feature type="compositionally biased region" description="Basic and acidic residues" evidence="1">
    <location>
        <begin position="242"/>
        <end position="258"/>
    </location>
</feature>
<reference evidence="2 3" key="2">
    <citation type="submission" date="2015-05" db="EMBL/GenBank/DDBJ databases">
        <authorList>
            <person name="Morales-Cruz A."/>
            <person name="Amrine K.C."/>
            <person name="Cantu D."/>
        </authorList>
    </citation>
    <scope>NUCLEOTIDE SEQUENCE [LARGE SCALE GENOMIC DNA]</scope>
    <source>
        <strain evidence="2">DA912</strain>
    </source>
</reference>
<feature type="region of interest" description="Disordered" evidence="1">
    <location>
        <begin position="103"/>
        <end position="126"/>
    </location>
</feature>
<evidence type="ECO:0000313" key="2">
    <source>
        <dbReference type="EMBL" id="KKY30512.1"/>
    </source>
</evidence>
<gene>
    <name evidence="2" type="ORF">UCDDA912_g09562</name>
</gene>
<comment type="caution">
    <text evidence="2">The sequence shown here is derived from an EMBL/GenBank/DDBJ whole genome shotgun (WGS) entry which is preliminary data.</text>
</comment>
<dbReference type="AlphaFoldDB" id="A0A0G2F712"/>
<protein>
    <submittedName>
        <fullName evidence="2">Uncharacterized protein</fullName>
    </submittedName>
</protein>
<evidence type="ECO:0000313" key="3">
    <source>
        <dbReference type="Proteomes" id="UP000034680"/>
    </source>
</evidence>